<feature type="transmembrane region" description="Helical" evidence="1">
    <location>
        <begin position="16"/>
        <end position="36"/>
    </location>
</feature>
<dbReference type="KEGG" id="rga:RGR602_CH03486"/>
<dbReference type="EMBL" id="CP006877">
    <property type="protein sequence ID" value="AJD42793.1"/>
    <property type="molecule type" value="Genomic_DNA"/>
</dbReference>
<protein>
    <submittedName>
        <fullName evidence="3">TctB family tripartite tricarboxylate transporter protein</fullName>
    </submittedName>
</protein>
<reference evidence="3 4" key="1">
    <citation type="submission" date="2013-11" db="EMBL/GenBank/DDBJ databases">
        <title>Complete genome sequence of Rhizobium gallicum bv. gallicum R602.</title>
        <authorList>
            <person name="Bustos P."/>
            <person name="Santamaria R.I."/>
            <person name="Lozano L."/>
            <person name="Acosta J.L."/>
            <person name="Ormeno-Orrillo E."/>
            <person name="Rogel M.A."/>
            <person name="Romero D."/>
            <person name="Cevallos M.A."/>
            <person name="Martinez-Romero E."/>
            <person name="Gonzalez V."/>
        </authorList>
    </citation>
    <scope>NUCLEOTIDE SEQUENCE [LARGE SCALE GENOMIC DNA]</scope>
    <source>
        <strain evidence="3 4">R602</strain>
    </source>
</reference>
<gene>
    <name evidence="3" type="ORF">RGR602_CH03486</name>
</gene>
<keyword evidence="1" id="KW-1133">Transmembrane helix</keyword>
<organism evidence="3 4">
    <name type="scientific">Rhizobium gallicum bv. gallicum R602sp</name>
    <dbReference type="NCBI Taxonomy" id="1041138"/>
    <lineage>
        <taxon>Bacteria</taxon>
        <taxon>Pseudomonadati</taxon>
        <taxon>Pseudomonadota</taxon>
        <taxon>Alphaproteobacteria</taxon>
        <taxon>Hyphomicrobiales</taxon>
        <taxon>Rhizobiaceae</taxon>
        <taxon>Rhizobium/Agrobacterium group</taxon>
        <taxon>Rhizobium</taxon>
    </lineage>
</organism>
<dbReference type="InterPro" id="IPR009936">
    <property type="entry name" value="DUF1468"/>
</dbReference>
<proteinExistence type="predicted"/>
<feature type="transmembrane region" description="Helical" evidence="1">
    <location>
        <begin position="48"/>
        <end position="70"/>
    </location>
</feature>
<dbReference type="RefSeq" id="WP_022715865.1">
    <property type="nucleotide sequence ID" value="NZ_CP006877.1"/>
</dbReference>
<feature type="transmembrane region" description="Helical" evidence="1">
    <location>
        <begin position="90"/>
        <end position="115"/>
    </location>
</feature>
<name>A0A0B4X880_9HYPH</name>
<sequence length="163" mass="17983">MSRGNAPLATKRRPDWAALIIAICLFVVAAVMLWDATHMRAIAQYARIGPATAPKVVAFGLIGLGIWTVFEALRNEFPEREHQEVAPVIWIVAGLAAQMLLLKTAGFSIATGILFAFTARGFGRRKLWLSIPAGIVFSFVVWIIFSQLLQLTLPAGPFERLFF</sequence>
<dbReference type="Pfam" id="PF07331">
    <property type="entry name" value="TctB"/>
    <property type="match status" value="1"/>
</dbReference>
<feature type="domain" description="DUF1468" evidence="2">
    <location>
        <begin position="20"/>
        <end position="154"/>
    </location>
</feature>
<evidence type="ECO:0000313" key="3">
    <source>
        <dbReference type="EMBL" id="AJD42793.1"/>
    </source>
</evidence>
<dbReference type="AlphaFoldDB" id="A0A0B4X880"/>
<keyword evidence="4" id="KW-1185">Reference proteome</keyword>
<keyword evidence="1" id="KW-0472">Membrane</keyword>
<keyword evidence="1" id="KW-0812">Transmembrane</keyword>
<evidence type="ECO:0000256" key="1">
    <source>
        <dbReference type="SAM" id="Phobius"/>
    </source>
</evidence>
<evidence type="ECO:0000313" key="4">
    <source>
        <dbReference type="Proteomes" id="UP000031368"/>
    </source>
</evidence>
<accession>A0A0B4X880</accession>
<dbReference type="Proteomes" id="UP000031368">
    <property type="component" value="Chromosome"/>
</dbReference>
<feature type="transmembrane region" description="Helical" evidence="1">
    <location>
        <begin position="127"/>
        <end position="145"/>
    </location>
</feature>
<dbReference type="HOGENOM" id="CLU_110735_0_1_5"/>
<evidence type="ECO:0000259" key="2">
    <source>
        <dbReference type="Pfam" id="PF07331"/>
    </source>
</evidence>